<reference evidence="2 3" key="1">
    <citation type="submission" date="2018-07" db="EMBL/GenBank/DDBJ databases">
        <title>Mechanisms of high-level aminoglycoside resistance among Gram-negative pathogens in Brazil.</title>
        <authorList>
            <person name="Ballaben A.S."/>
            <person name="Darini A.L.C."/>
            <person name="Doi Y."/>
        </authorList>
    </citation>
    <scope>NUCLEOTIDE SEQUENCE [LARGE SCALE GENOMIC DNA]</scope>
    <source>
        <strain evidence="2 3">B2-305</strain>
    </source>
</reference>
<keyword evidence="2" id="KW-0808">Transferase</keyword>
<dbReference type="EMBL" id="QORE01003478">
    <property type="protein sequence ID" value="RCI69055.1"/>
    <property type="molecule type" value="Genomic_DNA"/>
</dbReference>
<keyword evidence="2" id="KW-0548">Nucleotidyltransferase</keyword>
<protein>
    <submittedName>
        <fullName evidence="2">Bifunctional glutamine synthetase adenylyltransferase/deadenyltransferase</fullName>
        <ecNumber evidence="2">2.7.7.42</ecNumber>
    </submittedName>
</protein>
<dbReference type="Pfam" id="PF03710">
    <property type="entry name" value="GlnE"/>
    <property type="match status" value="1"/>
</dbReference>
<dbReference type="Gene3D" id="1.20.120.1510">
    <property type="match status" value="1"/>
</dbReference>
<dbReference type="Proteomes" id="UP000253594">
    <property type="component" value="Unassembled WGS sequence"/>
</dbReference>
<accession>A0A367LV36</accession>
<dbReference type="AlphaFoldDB" id="A0A367LV36"/>
<evidence type="ECO:0000313" key="3">
    <source>
        <dbReference type="Proteomes" id="UP000253594"/>
    </source>
</evidence>
<dbReference type="GO" id="GO:0000820">
    <property type="term" value="P:regulation of glutamine family amino acid metabolic process"/>
    <property type="evidence" value="ECO:0007669"/>
    <property type="project" value="TreeGrafter"/>
</dbReference>
<gene>
    <name evidence="2" type="ORF">DT376_41980</name>
</gene>
<dbReference type="InterPro" id="IPR005190">
    <property type="entry name" value="GlnE_rpt_dom"/>
</dbReference>
<feature type="non-terminal residue" evidence="2">
    <location>
        <position position="1"/>
    </location>
</feature>
<dbReference type="InterPro" id="IPR023057">
    <property type="entry name" value="GlnE"/>
</dbReference>
<proteinExistence type="predicted"/>
<dbReference type="PANTHER" id="PTHR30621">
    <property type="entry name" value="GLUTAMINE SYNTHETASE ADENYLYLTRANSFERASE"/>
    <property type="match status" value="1"/>
</dbReference>
<organism evidence="2 3">
    <name type="scientific">Pseudomonas aeruginosa</name>
    <dbReference type="NCBI Taxonomy" id="287"/>
    <lineage>
        <taxon>Bacteria</taxon>
        <taxon>Pseudomonadati</taxon>
        <taxon>Pseudomonadota</taxon>
        <taxon>Gammaproteobacteria</taxon>
        <taxon>Pseudomonadales</taxon>
        <taxon>Pseudomonadaceae</taxon>
        <taxon>Pseudomonas</taxon>
    </lineage>
</organism>
<feature type="domain" description="Glutamate-ammonia ligase adenylyltransferase repeated" evidence="1">
    <location>
        <begin position="61"/>
        <end position="103"/>
    </location>
</feature>
<sequence length="104" mass="11504">VPARPRLGRERLDAFVPRLLAMTVENPQPDLVLERVLPLVEAVARRSAYLVLLTENPGALERLLTLCAASPMVAEQIARFPILLDELLNEGRLFRPPQAAELAA</sequence>
<evidence type="ECO:0000313" key="2">
    <source>
        <dbReference type="EMBL" id="RCI69055.1"/>
    </source>
</evidence>
<name>A0A367LV36_PSEAI</name>
<dbReference type="SUPFAM" id="SSF81301">
    <property type="entry name" value="Nucleotidyltransferase"/>
    <property type="match status" value="1"/>
</dbReference>
<feature type="non-terminal residue" evidence="2">
    <location>
        <position position="104"/>
    </location>
</feature>
<dbReference type="EC" id="2.7.7.42" evidence="2"/>
<dbReference type="PANTHER" id="PTHR30621:SF0">
    <property type="entry name" value="BIFUNCTIONAL GLUTAMINE SYNTHETASE ADENYLYLTRANSFERASE_ADENYLYL-REMOVING ENZYME"/>
    <property type="match status" value="1"/>
</dbReference>
<comment type="caution">
    <text evidence="2">The sequence shown here is derived from an EMBL/GenBank/DDBJ whole genome shotgun (WGS) entry which is preliminary data.</text>
</comment>
<evidence type="ECO:0000259" key="1">
    <source>
        <dbReference type="Pfam" id="PF03710"/>
    </source>
</evidence>
<dbReference type="GO" id="GO:0005829">
    <property type="term" value="C:cytosol"/>
    <property type="evidence" value="ECO:0007669"/>
    <property type="project" value="TreeGrafter"/>
</dbReference>
<dbReference type="GO" id="GO:0008882">
    <property type="term" value="F:[glutamate-ammonia-ligase] adenylyltransferase activity"/>
    <property type="evidence" value="ECO:0007669"/>
    <property type="project" value="UniProtKB-EC"/>
</dbReference>
<dbReference type="InterPro" id="IPR043519">
    <property type="entry name" value="NT_sf"/>
</dbReference>